<accession>A0ABP8JRJ5</accession>
<feature type="domain" description="NIPSNAP" evidence="2">
    <location>
        <begin position="160"/>
        <end position="266"/>
    </location>
</feature>
<protein>
    <recommendedName>
        <fullName evidence="2">NIPSNAP domain-containing protein</fullName>
    </recommendedName>
</protein>
<proteinExistence type="predicted"/>
<dbReference type="Proteomes" id="UP001500936">
    <property type="component" value="Unassembled WGS sequence"/>
</dbReference>
<feature type="chain" id="PRO_5045633532" description="NIPSNAP domain-containing protein" evidence="1">
    <location>
        <begin position="27"/>
        <end position="267"/>
    </location>
</feature>
<organism evidence="3 4">
    <name type="scientific">Nibrella viscosa</name>
    <dbReference type="NCBI Taxonomy" id="1084524"/>
    <lineage>
        <taxon>Bacteria</taxon>
        <taxon>Pseudomonadati</taxon>
        <taxon>Bacteroidota</taxon>
        <taxon>Cytophagia</taxon>
        <taxon>Cytophagales</taxon>
        <taxon>Spirosomataceae</taxon>
        <taxon>Nibrella</taxon>
    </lineage>
</organism>
<dbReference type="Pfam" id="PF07978">
    <property type="entry name" value="NIPSNAP"/>
    <property type="match status" value="2"/>
</dbReference>
<feature type="domain" description="NIPSNAP" evidence="2">
    <location>
        <begin position="41"/>
        <end position="125"/>
    </location>
</feature>
<dbReference type="InterPro" id="IPR011008">
    <property type="entry name" value="Dimeric_a/b-barrel"/>
</dbReference>
<name>A0ABP8JRJ5_9BACT</name>
<sequence length="267" mass="30342">MKRRTFVKSSLLTTTGAGFVNSLTQAAAVDPSQQNPKPEFYELRTYTLKNGRQRKVLDTYFQQAAIPALNRMGSRAVGVFTEYLPQEVSKLFVLIPFQSADDYLAMADKLANDSAYQQAASEYLNAQATTPAYERIESSLLKAFTGMPRMDVPEKKPRIFELRRYESPSEATGKKKIEMFNEAGEIAIFKRVGLTPVFFAETLIGPHRPNLTYMLTFDNMEEHDQNWKIFGGDPEWKKISALPEYANDRILSNIHRTFLVPTAFSQI</sequence>
<comment type="caution">
    <text evidence="3">The sequence shown here is derived from an EMBL/GenBank/DDBJ whole genome shotgun (WGS) entry which is preliminary data.</text>
</comment>
<dbReference type="EMBL" id="BAABHB010000001">
    <property type="protein sequence ID" value="GAA4394643.1"/>
    <property type="molecule type" value="Genomic_DNA"/>
</dbReference>
<dbReference type="Gene3D" id="3.30.70.100">
    <property type="match status" value="2"/>
</dbReference>
<dbReference type="InterPro" id="IPR012577">
    <property type="entry name" value="NIPSNAP"/>
</dbReference>
<evidence type="ECO:0000256" key="1">
    <source>
        <dbReference type="SAM" id="SignalP"/>
    </source>
</evidence>
<dbReference type="RefSeq" id="WP_345262773.1">
    <property type="nucleotide sequence ID" value="NZ_BAABHB010000001.1"/>
</dbReference>
<evidence type="ECO:0000313" key="4">
    <source>
        <dbReference type="Proteomes" id="UP001500936"/>
    </source>
</evidence>
<reference evidence="4" key="1">
    <citation type="journal article" date="2019" name="Int. J. Syst. Evol. Microbiol.">
        <title>The Global Catalogue of Microorganisms (GCM) 10K type strain sequencing project: providing services to taxonomists for standard genome sequencing and annotation.</title>
        <authorList>
            <consortium name="The Broad Institute Genomics Platform"/>
            <consortium name="The Broad Institute Genome Sequencing Center for Infectious Disease"/>
            <person name="Wu L."/>
            <person name="Ma J."/>
        </authorList>
    </citation>
    <scope>NUCLEOTIDE SEQUENCE [LARGE SCALE GENOMIC DNA]</scope>
    <source>
        <strain evidence="4">JCM 17925</strain>
    </source>
</reference>
<dbReference type="SUPFAM" id="SSF54909">
    <property type="entry name" value="Dimeric alpha+beta barrel"/>
    <property type="match status" value="2"/>
</dbReference>
<evidence type="ECO:0000313" key="3">
    <source>
        <dbReference type="EMBL" id="GAA4394643.1"/>
    </source>
</evidence>
<keyword evidence="4" id="KW-1185">Reference proteome</keyword>
<gene>
    <name evidence="3" type="ORF">GCM10023187_00700</name>
</gene>
<keyword evidence="1" id="KW-0732">Signal</keyword>
<feature type="signal peptide" evidence="1">
    <location>
        <begin position="1"/>
        <end position="26"/>
    </location>
</feature>
<evidence type="ECO:0000259" key="2">
    <source>
        <dbReference type="Pfam" id="PF07978"/>
    </source>
</evidence>